<evidence type="ECO:0000313" key="1">
    <source>
        <dbReference type="EMBL" id="QNJ57266.1"/>
    </source>
</evidence>
<name>A0A7G8LJ44_9CAUD</name>
<proteinExistence type="predicted"/>
<dbReference type="Proteomes" id="UP000515980">
    <property type="component" value="Segment"/>
</dbReference>
<reference evidence="1 2" key="1">
    <citation type="submission" date="2020-07" db="EMBL/GenBank/DDBJ databases">
        <authorList>
            <person name="Rupe E.O."/>
            <person name="Bordelon E."/>
            <person name="Abraham A."/>
            <person name="Temple L."/>
            <person name="McNeal J."/>
        </authorList>
    </citation>
    <scope>NUCLEOTIDE SEQUENCE [LARGE SCALE GENOMIC DNA]</scope>
</reference>
<dbReference type="Pfam" id="PF26212">
    <property type="entry name" value="Phage_T7_Gp15"/>
    <property type="match status" value="1"/>
</dbReference>
<evidence type="ECO:0000313" key="2">
    <source>
        <dbReference type="Proteomes" id="UP000515980"/>
    </source>
</evidence>
<protein>
    <submittedName>
        <fullName evidence="1">Internal virion protein C</fullName>
    </submittedName>
</protein>
<organism evidence="1 2">
    <name type="scientific">Pseudomonas phage Stalingrad</name>
    <dbReference type="NCBI Taxonomy" id="2762287"/>
    <lineage>
        <taxon>Viruses</taxon>
        <taxon>Duplodnaviria</taxon>
        <taxon>Heunggongvirae</taxon>
        <taxon>Uroviricota</taxon>
        <taxon>Caudoviricetes</taxon>
        <taxon>Autographivirales</taxon>
        <taxon>Autotranscriptaviridae</taxon>
        <taxon>Studiervirinae</taxon>
        <taxon>Troedvirus</taxon>
        <taxon>Troedvirus stalingrad</taxon>
    </lineage>
</organism>
<dbReference type="EMBL" id="MT711887">
    <property type="protein sequence ID" value="QNJ57266.1"/>
    <property type="molecule type" value="Genomic_DNA"/>
</dbReference>
<dbReference type="InterPro" id="IPR038993">
    <property type="entry name" value="Gp15"/>
</dbReference>
<gene>
    <name evidence="1" type="ORF">Stalingrad_41</name>
</gene>
<accession>A0A7G8LJ44</accession>
<sequence length="733" mass="81244">MADPISNALRGVQAFGQQELKSKGPVKAVGPAVHEAPQGDNGLARAMRGFMQTGADAYTAVRDQQKSRAEERSNEIIRKLTPEQRRQAIADGTLLYKDDKDAMVLLRQKTGRNAAYEVDADIQQKVQAGQFRTRKELDEYRQQRLADRAKSYAMDAGIDPEDVDYQRGFNADIVRRNASLYDLHGQFLSKNLEAQASIESRNDLDPIMSDPSILGANGSGNLVASYIRNGLVSGEIPTDRQAIDAITMVAQDAIARDGGEFFLKDFKQQKIKVNGAETTIENLLGPEVYQNLEVKAATNTYERNNARNETFQLGIANALAQSDPATGWQLLQKLEQDNNWIQIGDQVTPQRQQLTQAKAQMIEAVKRNSANGQAALVKAAQADNRQQVIAEAFEKRMADGNISVDPKFLPVDENTGEFKDSDMATFAHNKLNQIDGMNISDAEKDAKKMAYLKADYRGGPFQAAFGTLTQDAQQEWTAAILQGNASGLKRFTELQRVYAANPSLMSQLYPEQAGLMEKMRLMGENGLDPQILIDAERNKPKTEDERRFREEQWAAIKNDSATADVLKYIPGSMEEMARAVFDANTTLTGDSSAASKAVTDFLKKNTVSFTNDNGWTSANSFHGMLSKSDLQVDPNNLDSWQAGEQLIKETMADLQKDSVWGASGLSVSSRNGTIIIQNLTGQRMLISPEQFQQLGQQRAAKAREEAEAKAQESLLRQQQMYNEQFRGAPRKMN</sequence>
<keyword evidence="2" id="KW-1185">Reference proteome</keyword>